<evidence type="ECO:0000256" key="3">
    <source>
        <dbReference type="ARBA" id="ARBA00022603"/>
    </source>
</evidence>
<feature type="compositionally biased region" description="Low complexity" evidence="7">
    <location>
        <begin position="569"/>
        <end position="597"/>
    </location>
</feature>
<dbReference type="SUPFAM" id="SSF53335">
    <property type="entry name" value="S-adenosyl-L-methionine-dependent methyltransferases"/>
    <property type="match status" value="1"/>
</dbReference>
<dbReference type="InterPro" id="IPR036145">
    <property type="entry name" value="MinC_C_sf"/>
</dbReference>
<feature type="domain" description="Methyltransferase" evidence="9">
    <location>
        <begin position="341"/>
        <end position="436"/>
    </location>
</feature>
<feature type="region of interest" description="SAM motif I" evidence="6">
    <location>
        <begin position="341"/>
        <end position="350"/>
    </location>
</feature>
<comment type="similarity">
    <text evidence="6">Belongs to the class I-like SAM-binding methyltransferase superfamily. gTMT family.</text>
</comment>
<feature type="region of interest" description="Disordered" evidence="7">
    <location>
        <begin position="167"/>
        <end position="205"/>
    </location>
</feature>
<dbReference type="InterPro" id="IPR025774">
    <property type="entry name" value="PiNMT-like"/>
</dbReference>
<comment type="pathway">
    <text evidence="1">Alkaloid biosynthesis.</text>
</comment>
<dbReference type="SUPFAM" id="SSF63848">
    <property type="entry name" value="Cell-division inhibitor MinC, C-terminal domain"/>
    <property type="match status" value="1"/>
</dbReference>
<evidence type="ECO:0000256" key="5">
    <source>
        <dbReference type="ARBA" id="ARBA00022691"/>
    </source>
</evidence>
<name>A0ABY8TWZ7_TETOB</name>
<keyword evidence="11" id="KW-1185">Reference proteome</keyword>
<protein>
    <recommendedName>
        <fullName evidence="9">Methyltransferase domain-containing protein</fullName>
    </recommendedName>
</protein>
<dbReference type="InterPro" id="IPR050447">
    <property type="entry name" value="Erg6_SMT_methyltransf"/>
</dbReference>
<keyword evidence="8" id="KW-0472">Membrane</keyword>
<keyword evidence="5 6" id="KW-0949">S-adenosyl-L-methionine</keyword>
<keyword evidence="8" id="KW-1133">Transmembrane helix</keyword>
<proteinExistence type="inferred from homology"/>
<dbReference type="InterPro" id="IPR041698">
    <property type="entry name" value="Methyltransf_25"/>
</dbReference>
<evidence type="ECO:0000256" key="4">
    <source>
        <dbReference type="ARBA" id="ARBA00022679"/>
    </source>
</evidence>
<dbReference type="EMBL" id="CP126211">
    <property type="protein sequence ID" value="WIA13512.1"/>
    <property type="molecule type" value="Genomic_DNA"/>
</dbReference>
<dbReference type="CDD" id="cd02440">
    <property type="entry name" value="AdoMet_MTases"/>
    <property type="match status" value="1"/>
</dbReference>
<dbReference type="InterPro" id="IPR016098">
    <property type="entry name" value="CAP/MinC_C"/>
</dbReference>
<reference evidence="10 11" key="1">
    <citation type="submission" date="2023-05" db="EMBL/GenBank/DDBJ databases">
        <title>A 100% complete, gapless, phased diploid assembly of the Scenedesmus obliquus UTEX 3031 genome.</title>
        <authorList>
            <person name="Biondi T.C."/>
            <person name="Hanschen E.R."/>
            <person name="Kwon T."/>
            <person name="Eng W."/>
            <person name="Kruse C.P.S."/>
            <person name="Koehler S.I."/>
            <person name="Kunde Y."/>
            <person name="Gleasner C.D."/>
            <person name="You Mak K.T."/>
            <person name="Polle J."/>
            <person name="Hovde B.T."/>
            <person name="Starkenburg S.R."/>
        </authorList>
    </citation>
    <scope>NUCLEOTIDE SEQUENCE [LARGE SCALE GENOMIC DNA]</scope>
    <source>
        <strain evidence="10 11">DOE0152z</strain>
    </source>
</reference>
<evidence type="ECO:0000313" key="11">
    <source>
        <dbReference type="Proteomes" id="UP001244341"/>
    </source>
</evidence>
<dbReference type="InterPro" id="IPR029063">
    <property type="entry name" value="SAM-dependent_MTases_sf"/>
</dbReference>
<dbReference type="PANTHER" id="PTHR44068">
    <property type="entry name" value="ZGC:194242"/>
    <property type="match status" value="1"/>
</dbReference>
<organism evidence="10 11">
    <name type="scientific">Tetradesmus obliquus</name>
    <name type="common">Green alga</name>
    <name type="synonym">Acutodesmus obliquus</name>
    <dbReference type="NCBI Taxonomy" id="3088"/>
    <lineage>
        <taxon>Eukaryota</taxon>
        <taxon>Viridiplantae</taxon>
        <taxon>Chlorophyta</taxon>
        <taxon>core chlorophytes</taxon>
        <taxon>Chlorophyceae</taxon>
        <taxon>CS clade</taxon>
        <taxon>Sphaeropleales</taxon>
        <taxon>Scenedesmaceae</taxon>
        <taxon>Tetradesmus</taxon>
    </lineage>
</organism>
<feature type="region of interest" description="SAM motif II" evidence="6">
    <location>
        <begin position="404"/>
        <end position="412"/>
    </location>
</feature>
<accession>A0ABY8TWZ7</accession>
<evidence type="ECO:0000259" key="9">
    <source>
        <dbReference type="Pfam" id="PF13649"/>
    </source>
</evidence>
<sequence>MVWGRLAGHVHAGCEGDRGATISALELRGAHLVIANVKSLAAARVTVPGPHTARVVQIGRNQVMQLHPLGPAHPRASSAGLAKSFTRWLLWYPAAAAALFTGLYALLAGVALLAAPKAVLGLLFDVSTVAAGWIRLGGVLFATFGLQYLGAALLDWRLASSSSSSSLGVPDMPFRPASPHSPSPAEDEQQQQQQQQQQAGGAADAVPEALVSTRPVHELKSSLADVAEACNPQQLIAEAPSSVGSNYTPWAVAGGVALALLALKRVYDTPSRTYNNNVGDEYDAWTNEGILEYYWGEHIHLGYYTEEERAAGWWKADFKANKLRFTQEMFKFSGSQQPKRILDVGCGFGGSSRWLASQFPDADVIGITLSHKQVQRGTELAAERGLNNVKFMVMDALKMQFADDSFDLVWACESGEHMPDKKAYVEEMARVLAPGGKMVIACWCQREAGVNGAPPLSPKEQEDLNFLYEEWAHPFFISIQEFCRLMQGTGKLEQVGSEDWTPQTIDSWRHSNLVGVLDPWFVVFKWNPKVWYKVTREIVTLERMHQAFAKGLMQYGLMRATKPAKVVQEAGSSGSTSSSTSSSSSSQESQAAAAASV</sequence>
<keyword evidence="8" id="KW-0812">Transmembrane</keyword>
<dbReference type="Gene3D" id="2.160.20.70">
    <property type="match status" value="1"/>
</dbReference>
<evidence type="ECO:0000256" key="6">
    <source>
        <dbReference type="PROSITE-ProRule" id="PRU00914"/>
    </source>
</evidence>
<keyword evidence="4 6" id="KW-0808">Transferase</keyword>
<keyword evidence="3 6" id="KW-0489">Methyltransferase</keyword>
<feature type="region of interest" description="Disordered" evidence="7">
    <location>
        <begin position="566"/>
        <end position="597"/>
    </location>
</feature>
<dbReference type="PANTHER" id="PTHR44068:SF11">
    <property type="entry name" value="GERANYL DIPHOSPHATE 2-C-METHYLTRANSFERASE"/>
    <property type="match status" value="1"/>
</dbReference>
<feature type="region of interest" description="SAM motif III" evidence="6">
    <location>
        <begin position="431"/>
        <end position="440"/>
    </location>
</feature>
<dbReference type="Gene3D" id="3.40.50.150">
    <property type="entry name" value="Vaccinia Virus protein VP39"/>
    <property type="match status" value="1"/>
</dbReference>
<evidence type="ECO:0000256" key="2">
    <source>
        <dbReference type="ARBA" id="ARBA00022589"/>
    </source>
</evidence>
<evidence type="ECO:0000256" key="8">
    <source>
        <dbReference type="SAM" id="Phobius"/>
    </source>
</evidence>
<evidence type="ECO:0000256" key="1">
    <source>
        <dbReference type="ARBA" id="ARBA00004913"/>
    </source>
</evidence>
<evidence type="ECO:0000256" key="7">
    <source>
        <dbReference type="SAM" id="MobiDB-lite"/>
    </source>
</evidence>
<dbReference type="Proteomes" id="UP001244341">
    <property type="component" value="Chromosome 4b"/>
</dbReference>
<dbReference type="Pfam" id="PF13649">
    <property type="entry name" value="Methyltransf_25"/>
    <property type="match status" value="1"/>
</dbReference>
<dbReference type="PROSITE" id="PS51581">
    <property type="entry name" value="SAM_GTMT"/>
    <property type="match status" value="1"/>
</dbReference>
<gene>
    <name evidence="10" type="ORF">OEZ85_007085</name>
</gene>
<evidence type="ECO:0000313" key="10">
    <source>
        <dbReference type="EMBL" id="WIA13512.1"/>
    </source>
</evidence>
<keyword evidence="2" id="KW-0017">Alkaloid metabolism</keyword>
<feature type="transmembrane region" description="Helical" evidence="8">
    <location>
        <begin position="89"/>
        <end position="113"/>
    </location>
</feature>